<organism evidence="1">
    <name type="scientific">Lepeophtheirus salmonis</name>
    <name type="common">Salmon louse</name>
    <name type="synonym">Caligus salmonis</name>
    <dbReference type="NCBI Taxonomy" id="72036"/>
    <lineage>
        <taxon>Eukaryota</taxon>
        <taxon>Metazoa</taxon>
        <taxon>Ecdysozoa</taxon>
        <taxon>Arthropoda</taxon>
        <taxon>Crustacea</taxon>
        <taxon>Multicrustacea</taxon>
        <taxon>Hexanauplia</taxon>
        <taxon>Copepoda</taxon>
        <taxon>Siphonostomatoida</taxon>
        <taxon>Caligidae</taxon>
        <taxon>Lepeophtheirus</taxon>
    </lineage>
</organism>
<evidence type="ECO:0000313" key="1">
    <source>
        <dbReference type="EMBL" id="CDW45586.1"/>
    </source>
</evidence>
<reference evidence="1" key="1">
    <citation type="submission" date="2014-05" db="EMBL/GenBank/DDBJ databases">
        <authorList>
            <person name="Chronopoulou M."/>
        </authorList>
    </citation>
    <scope>NUCLEOTIDE SEQUENCE</scope>
    <source>
        <tissue evidence="1">Whole organism</tissue>
    </source>
</reference>
<dbReference type="EMBL" id="HACA01028225">
    <property type="protein sequence ID" value="CDW45586.1"/>
    <property type="molecule type" value="Transcribed_RNA"/>
</dbReference>
<name>A0A0K2V6M2_LEPSM</name>
<dbReference type="AlphaFoldDB" id="A0A0K2V6M2"/>
<protein>
    <submittedName>
        <fullName evidence="1">Uncharacterized protein</fullName>
    </submittedName>
</protein>
<proteinExistence type="predicted"/>
<sequence>MYLILKHYPHQSVYLIYIDETEFSVNFVKPHGKHFFDSANFRAQILSLL</sequence>
<accession>A0A0K2V6M2</accession>